<dbReference type="PRINTS" id="PR01210">
    <property type="entry name" value="GGTRANSPTASE"/>
</dbReference>
<dbReference type="EMBL" id="RCZO01000001">
    <property type="protein sequence ID" value="TPG11832.1"/>
    <property type="molecule type" value="Genomic_DNA"/>
</dbReference>
<evidence type="ECO:0000256" key="6">
    <source>
        <dbReference type="ARBA" id="ARBA00023145"/>
    </source>
</evidence>
<comment type="catalytic activity">
    <reaction evidence="2 11">
        <text>glutathione + H2O = L-cysteinylglycine + L-glutamate</text>
        <dbReference type="Rhea" id="RHEA:28807"/>
        <dbReference type="ChEBI" id="CHEBI:15377"/>
        <dbReference type="ChEBI" id="CHEBI:29985"/>
        <dbReference type="ChEBI" id="CHEBI:57925"/>
        <dbReference type="ChEBI" id="CHEBI:61694"/>
        <dbReference type="EC" id="3.4.19.13"/>
    </reaction>
</comment>
<feature type="binding site" evidence="10">
    <location>
        <begin position="485"/>
        <end position="486"/>
    </location>
    <ligand>
        <name>L-glutamate</name>
        <dbReference type="ChEBI" id="CHEBI:29985"/>
    </ligand>
</feature>
<dbReference type="AlphaFoldDB" id="A0A502CGI5"/>
<dbReference type="PANTHER" id="PTHR43199">
    <property type="entry name" value="GLUTATHIONE HYDROLASE"/>
    <property type="match status" value="1"/>
</dbReference>
<keyword evidence="13" id="KW-0732">Signal</keyword>
<accession>A0A502CGI5</accession>
<comment type="caution">
    <text evidence="14">The sequence shown here is derived from an EMBL/GenBank/DDBJ whole genome shotgun (WGS) entry which is preliminary data.</text>
</comment>
<dbReference type="Gene3D" id="3.60.20.40">
    <property type="match status" value="1"/>
</dbReference>
<dbReference type="GO" id="GO:0006751">
    <property type="term" value="P:glutathione catabolic process"/>
    <property type="evidence" value="ECO:0007669"/>
    <property type="project" value="UniProtKB-UniRule"/>
</dbReference>
<comment type="catalytic activity">
    <reaction evidence="8 11">
        <text>an N-terminal (5-L-glutamyl)-[peptide] + an alpha-amino acid = 5-L-glutamyl amino acid + an N-terminal L-alpha-aminoacyl-[peptide]</text>
        <dbReference type="Rhea" id="RHEA:23904"/>
        <dbReference type="Rhea" id="RHEA-COMP:9780"/>
        <dbReference type="Rhea" id="RHEA-COMP:9795"/>
        <dbReference type="ChEBI" id="CHEBI:77644"/>
        <dbReference type="ChEBI" id="CHEBI:78597"/>
        <dbReference type="ChEBI" id="CHEBI:78599"/>
        <dbReference type="ChEBI" id="CHEBI:78608"/>
        <dbReference type="EC" id="2.3.2.2"/>
    </reaction>
</comment>
<keyword evidence="5 11" id="KW-0378">Hydrolase</keyword>
<evidence type="ECO:0000256" key="7">
    <source>
        <dbReference type="ARBA" id="ARBA00023315"/>
    </source>
</evidence>
<reference evidence="14 15" key="1">
    <citation type="journal article" date="2019" name="Environ. Microbiol.">
        <title>Species interactions and distinct microbial communities in high Arctic permafrost affected cryosols are associated with the CH4 and CO2 gas fluxes.</title>
        <authorList>
            <person name="Altshuler I."/>
            <person name="Hamel J."/>
            <person name="Turney S."/>
            <person name="Magnuson E."/>
            <person name="Levesque R."/>
            <person name="Greer C."/>
            <person name="Whyte L.G."/>
        </authorList>
    </citation>
    <scope>NUCLEOTIDE SEQUENCE [LARGE SCALE GENOMIC DNA]</scope>
    <source>
        <strain evidence="14 15">S13Y</strain>
    </source>
</reference>
<feature type="region of interest" description="Disordered" evidence="12">
    <location>
        <begin position="392"/>
        <end position="415"/>
    </location>
</feature>
<evidence type="ECO:0000256" key="13">
    <source>
        <dbReference type="SAM" id="SignalP"/>
    </source>
</evidence>
<gene>
    <name evidence="14" type="primary">ggt</name>
    <name evidence="14" type="ORF">EAH88_00040</name>
</gene>
<feature type="binding site" evidence="10">
    <location>
        <position position="507"/>
    </location>
    <ligand>
        <name>L-glutamate</name>
        <dbReference type="ChEBI" id="CHEBI:29985"/>
    </ligand>
</feature>
<evidence type="ECO:0000313" key="15">
    <source>
        <dbReference type="Proteomes" id="UP000319486"/>
    </source>
</evidence>
<feature type="signal peptide" evidence="13">
    <location>
        <begin position="1"/>
        <end position="44"/>
    </location>
</feature>
<keyword evidence="7 11" id="KW-0012">Acyltransferase</keyword>
<evidence type="ECO:0000256" key="10">
    <source>
        <dbReference type="PIRSR" id="PIRSR600101-2"/>
    </source>
</evidence>
<dbReference type="InterPro" id="IPR051792">
    <property type="entry name" value="GGT_bact"/>
</dbReference>
<evidence type="ECO:0000256" key="5">
    <source>
        <dbReference type="ARBA" id="ARBA00022801"/>
    </source>
</evidence>
<dbReference type="RefSeq" id="WP_140648204.1">
    <property type="nucleotide sequence ID" value="NZ_RCZB01000002.1"/>
</dbReference>
<feature type="binding site" evidence="10">
    <location>
        <begin position="432"/>
        <end position="434"/>
    </location>
    <ligand>
        <name>L-glutamate</name>
        <dbReference type="ChEBI" id="CHEBI:29985"/>
    </ligand>
</feature>
<evidence type="ECO:0000256" key="9">
    <source>
        <dbReference type="PIRSR" id="PIRSR600101-1"/>
    </source>
</evidence>
<evidence type="ECO:0000256" key="3">
    <source>
        <dbReference type="ARBA" id="ARBA00009381"/>
    </source>
</evidence>
<name>A0A502CGI5_9GAMM</name>
<dbReference type="UniPathway" id="UPA00204"/>
<keyword evidence="15" id="KW-1185">Reference proteome</keyword>
<evidence type="ECO:0000256" key="12">
    <source>
        <dbReference type="SAM" id="MobiDB-lite"/>
    </source>
</evidence>
<dbReference type="EC" id="2.3.2.2" evidence="11"/>
<evidence type="ECO:0000256" key="1">
    <source>
        <dbReference type="ARBA" id="ARBA00001049"/>
    </source>
</evidence>
<dbReference type="InterPro" id="IPR000101">
    <property type="entry name" value="GGT_peptidase"/>
</dbReference>
<keyword evidence="11" id="KW-0317">Glutathione biosynthesis</keyword>
<evidence type="ECO:0000313" key="14">
    <source>
        <dbReference type="EMBL" id="TPG11832.1"/>
    </source>
</evidence>
<dbReference type="PROSITE" id="PS00462">
    <property type="entry name" value="G_GLU_TRANSPEPTIDASE"/>
    <property type="match status" value="1"/>
</dbReference>
<organism evidence="14 15">
    <name type="scientific">Rhodanobacter glycinis</name>
    <dbReference type="NCBI Taxonomy" id="582702"/>
    <lineage>
        <taxon>Bacteria</taxon>
        <taxon>Pseudomonadati</taxon>
        <taxon>Pseudomonadota</taxon>
        <taxon>Gammaproteobacteria</taxon>
        <taxon>Lysobacterales</taxon>
        <taxon>Rhodanobacteraceae</taxon>
        <taxon>Rhodanobacter</taxon>
    </lineage>
</organism>
<keyword evidence="4 11" id="KW-0808">Transferase</keyword>
<dbReference type="GO" id="GO:0036374">
    <property type="term" value="F:glutathione hydrolase activity"/>
    <property type="evidence" value="ECO:0007669"/>
    <property type="project" value="UniProtKB-UniRule"/>
</dbReference>
<evidence type="ECO:0000256" key="11">
    <source>
        <dbReference type="RuleBase" id="RU368036"/>
    </source>
</evidence>
<dbReference type="InterPro" id="IPR043137">
    <property type="entry name" value="GGT_ssub_C"/>
</dbReference>
<sequence length="604" mass="63860">MSDPNTSQLDASAAAHAEALHGSRWKRRALLAATLAAFSALACAQNVNPDETGHEPVGTRAALQKARPVTARHAMVVSAQHLATMVGVDILKRGGNAVDAAVAVGFAEAVVHPCCGNIGGGGFMTIHLKDGRNLFLDFREKAPAKATPTMFQDADGNVVEGRSTDSYLGVGVPGTVMGFDTALKRYGTMSLQQLIAPAIKLARDGYVLEQGDVDSLDSSTGAFAKHANVAAIFLDHGKPFKVGERLVQKDLARTLELIAKGGTKAFYGGPIARAVVKGSDANGGILSLRDFAGYTAQWEKPIQCEYHGYTVVSAPPPSSGGTTLCLILQIIKPYPLAKWGYGSVDSVHYLVEAERRAFADRNTYLGDPAFVHNPIDTLLSDAHAAKLRATIKQDQATPSSEVQGSLGAPEGNHTTHYSVVDKDGNAVAVTYTVNFLFGNKQIAGDTGFFLNDEMDDFTGKPGVANGAGLVQGVINRVEPGKRPLSSMTPTIVLRDGKPFMLTGSPGSATIISSTLGSFLNVVEFGMNMQQAVNAPRLHQQWYPDVVYAGQGLLTPESQQALEAMGYRFKPFSGGAVEAILFNPKTGLLEGAHDPRRPAGLAAGY</sequence>
<dbReference type="NCBIfam" id="TIGR00066">
    <property type="entry name" value="g_glut_trans"/>
    <property type="match status" value="1"/>
</dbReference>
<comment type="catalytic activity">
    <reaction evidence="1 11">
        <text>an S-substituted glutathione + H2O = an S-substituted L-cysteinylglycine + L-glutamate</text>
        <dbReference type="Rhea" id="RHEA:59468"/>
        <dbReference type="ChEBI" id="CHEBI:15377"/>
        <dbReference type="ChEBI" id="CHEBI:29985"/>
        <dbReference type="ChEBI" id="CHEBI:90779"/>
        <dbReference type="ChEBI" id="CHEBI:143103"/>
        <dbReference type="EC" id="3.4.19.13"/>
    </reaction>
</comment>
<dbReference type="SUPFAM" id="SSF56235">
    <property type="entry name" value="N-terminal nucleophile aminohydrolases (Ntn hydrolases)"/>
    <property type="match status" value="1"/>
</dbReference>
<feature type="compositionally biased region" description="Polar residues" evidence="12">
    <location>
        <begin position="392"/>
        <end position="403"/>
    </location>
</feature>
<dbReference type="Proteomes" id="UP000319486">
    <property type="component" value="Unassembled WGS sequence"/>
</dbReference>
<dbReference type="GO" id="GO:0006750">
    <property type="term" value="P:glutathione biosynthetic process"/>
    <property type="evidence" value="ECO:0007669"/>
    <property type="project" value="UniProtKB-KW"/>
</dbReference>
<comment type="PTM">
    <text evidence="11">Cleaved by autocatalysis into a large and a small subunit.</text>
</comment>
<dbReference type="InterPro" id="IPR043138">
    <property type="entry name" value="GGT_lsub"/>
</dbReference>
<dbReference type="PANTHER" id="PTHR43199:SF1">
    <property type="entry name" value="GLUTATHIONE HYDROLASE PROENZYME"/>
    <property type="match status" value="1"/>
</dbReference>
<comment type="subunit">
    <text evidence="11">This enzyme consists of two polypeptide chains, which are synthesized in precursor form from a single polypeptide.</text>
</comment>
<feature type="binding site" evidence="10">
    <location>
        <position position="139"/>
    </location>
    <ligand>
        <name>L-glutamate</name>
        <dbReference type="ChEBI" id="CHEBI:29985"/>
    </ligand>
</feature>
<feature type="chain" id="PRO_5030107303" description="Glutathione hydrolase proenzyme" evidence="13">
    <location>
        <begin position="45"/>
        <end position="604"/>
    </location>
</feature>
<comment type="pathway">
    <text evidence="11">Sulfur metabolism; glutathione metabolism.</text>
</comment>
<dbReference type="Pfam" id="PF01019">
    <property type="entry name" value="G_glu_transpept"/>
    <property type="match status" value="1"/>
</dbReference>
<protein>
    <recommendedName>
        <fullName evidence="11">Glutathione hydrolase proenzyme</fullName>
        <ecNumber evidence="11">2.3.2.2</ecNumber>
        <ecNumber evidence="11">3.4.19.13</ecNumber>
    </recommendedName>
    <component>
        <recommendedName>
            <fullName evidence="11">Glutathione hydrolase large chain</fullName>
        </recommendedName>
    </component>
    <component>
        <recommendedName>
            <fullName evidence="11">Glutathione hydrolase small chain</fullName>
        </recommendedName>
    </component>
</protein>
<dbReference type="GO" id="GO:0103068">
    <property type="term" value="F:leukotriene C4 gamma-glutamyl transferase activity"/>
    <property type="evidence" value="ECO:0007669"/>
    <property type="project" value="UniProtKB-EC"/>
</dbReference>
<dbReference type="InterPro" id="IPR055262">
    <property type="entry name" value="GGT_CS"/>
</dbReference>
<proteinExistence type="inferred from homology"/>
<dbReference type="OrthoDB" id="5297205at2"/>
<feature type="active site" description="Nucleophile" evidence="9">
    <location>
        <position position="414"/>
    </location>
</feature>
<evidence type="ECO:0000256" key="8">
    <source>
        <dbReference type="ARBA" id="ARBA00047417"/>
    </source>
</evidence>
<comment type="similarity">
    <text evidence="3 11">Belongs to the gamma-glutamyltransferase family.</text>
</comment>
<dbReference type="Gene3D" id="1.10.246.130">
    <property type="match status" value="1"/>
</dbReference>
<dbReference type="EC" id="3.4.19.13" evidence="11"/>
<keyword evidence="6 11" id="KW-0865">Zymogen</keyword>
<dbReference type="InterPro" id="IPR029055">
    <property type="entry name" value="Ntn_hydrolases_N"/>
</dbReference>
<evidence type="ECO:0000256" key="2">
    <source>
        <dbReference type="ARBA" id="ARBA00001089"/>
    </source>
</evidence>
<evidence type="ECO:0000256" key="4">
    <source>
        <dbReference type="ARBA" id="ARBA00022679"/>
    </source>
</evidence>
<feature type="binding site" evidence="10">
    <location>
        <position position="456"/>
    </location>
    <ligand>
        <name>L-glutamate</name>
        <dbReference type="ChEBI" id="CHEBI:29985"/>
    </ligand>
</feature>